<dbReference type="GO" id="GO:0016987">
    <property type="term" value="F:sigma factor activity"/>
    <property type="evidence" value="ECO:0007669"/>
    <property type="project" value="UniProtKB-KW"/>
</dbReference>
<name>F9DSD7_9BACL</name>
<dbReference type="Pfam" id="PF04542">
    <property type="entry name" value="Sigma70_r2"/>
    <property type="match status" value="1"/>
</dbReference>
<dbReference type="InterPro" id="IPR013325">
    <property type="entry name" value="RNA_pol_sigma_r2"/>
</dbReference>
<dbReference type="EMBL" id="AFPZ01000047">
    <property type="protein sequence ID" value="EGQ26274.1"/>
    <property type="molecule type" value="Genomic_DNA"/>
</dbReference>
<evidence type="ECO:0000256" key="2">
    <source>
        <dbReference type="ARBA" id="ARBA00023015"/>
    </source>
</evidence>
<feature type="domain" description="RNA polymerase sigma-70 region 2" evidence="5">
    <location>
        <begin position="29"/>
        <end position="94"/>
    </location>
</feature>
<dbReference type="AlphaFoldDB" id="F9DSD7"/>
<dbReference type="GO" id="GO:0006352">
    <property type="term" value="P:DNA-templated transcription initiation"/>
    <property type="evidence" value="ECO:0007669"/>
    <property type="project" value="InterPro"/>
</dbReference>
<comment type="caution">
    <text evidence="7">The sequence shown here is derived from an EMBL/GenBank/DDBJ whole genome shotgun (WGS) entry which is preliminary data.</text>
</comment>
<dbReference type="GO" id="GO:0003677">
    <property type="term" value="F:DNA binding"/>
    <property type="evidence" value="ECO:0007669"/>
    <property type="project" value="InterPro"/>
</dbReference>
<dbReference type="NCBIfam" id="TIGR02937">
    <property type="entry name" value="sigma70-ECF"/>
    <property type="match status" value="1"/>
</dbReference>
<proteinExistence type="inferred from homology"/>
<dbReference type="Gene3D" id="1.10.1740.10">
    <property type="match status" value="1"/>
</dbReference>
<dbReference type="HOGENOM" id="CLU_047691_3_0_9"/>
<dbReference type="PANTHER" id="PTHR43133:SF51">
    <property type="entry name" value="RNA POLYMERASE SIGMA FACTOR"/>
    <property type="match status" value="1"/>
</dbReference>
<evidence type="ECO:0000256" key="1">
    <source>
        <dbReference type="ARBA" id="ARBA00010641"/>
    </source>
</evidence>
<accession>F9DSD7</accession>
<dbReference type="InterPro" id="IPR013249">
    <property type="entry name" value="RNA_pol_sigma70_r4_t2"/>
</dbReference>
<dbReference type="CDD" id="cd06171">
    <property type="entry name" value="Sigma70_r4"/>
    <property type="match status" value="1"/>
</dbReference>
<feature type="domain" description="RNA polymerase sigma factor 70 region 4 type 2" evidence="6">
    <location>
        <begin position="124"/>
        <end position="176"/>
    </location>
</feature>
<dbReference type="InterPro" id="IPR036388">
    <property type="entry name" value="WH-like_DNA-bd_sf"/>
</dbReference>
<keyword evidence="3" id="KW-0731">Sigma factor</keyword>
<dbReference type="InterPro" id="IPR007627">
    <property type="entry name" value="RNA_pol_sigma70_r2"/>
</dbReference>
<keyword evidence="7" id="KW-0240">DNA-directed RNA polymerase</keyword>
<gene>
    <name evidence="7" type="ORF">HMPREF9372_1717</name>
</gene>
<evidence type="ECO:0000256" key="4">
    <source>
        <dbReference type="ARBA" id="ARBA00023163"/>
    </source>
</evidence>
<keyword evidence="4" id="KW-0804">Transcription</keyword>
<dbReference type="SUPFAM" id="SSF88946">
    <property type="entry name" value="Sigma2 domain of RNA polymerase sigma factors"/>
    <property type="match status" value="1"/>
</dbReference>
<evidence type="ECO:0000256" key="3">
    <source>
        <dbReference type="ARBA" id="ARBA00023082"/>
    </source>
</evidence>
<dbReference type="GO" id="GO:0000428">
    <property type="term" value="C:DNA-directed RNA polymerase complex"/>
    <property type="evidence" value="ECO:0007669"/>
    <property type="project" value="UniProtKB-KW"/>
</dbReference>
<evidence type="ECO:0000313" key="7">
    <source>
        <dbReference type="EMBL" id="EGQ26274.1"/>
    </source>
</evidence>
<evidence type="ECO:0000259" key="5">
    <source>
        <dbReference type="Pfam" id="PF04542"/>
    </source>
</evidence>
<dbReference type="Pfam" id="PF08281">
    <property type="entry name" value="Sigma70_r4_2"/>
    <property type="match status" value="1"/>
</dbReference>
<comment type="similarity">
    <text evidence="1">Belongs to the sigma-70 factor family. ECF subfamily.</text>
</comment>
<dbReference type="eggNOG" id="COG1595">
    <property type="taxonomic scope" value="Bacteria"/>
</dbReference>
<keyword evidence="2" id="KW-0805">Transcription regulation</keyword>
<protein>
    <submittedName>
        <fullName evidence="7">ECF family DNA-directed RNA polymerase sigma subunit SigW</fullName>
    </submittedName>
</protein>
<organism evidence="7 8">
    <name type="scientific">Sporosarcina newyorkensis 2681</name>
    <dbReference type="NCBI Taxonomy" id="1027292"/>
    <lineage>
        <taxon>Bacteria</taxon>
        <taxon>Bacillati</taxon>
        <taxon>Bacillota</taxon>
        <taxon>Bacilli</taxon>
        <taxon>Bacillales</taxon>
        <taxon>Caryophanaceae</taxon>
        <taxon>Sporosarcina</taxon>
    </lineage>
</organism>
<dbReference type="InterPro" id="IPR013324">
    <property type="entry name" value="RNA_pol_sigma_r3/r4-like"/>
</dbReference>
<dbReference type="InterPro" id="IPR039425">
    <property type="entry name" value="RNA_pol_sigma-70-like"/>
</dbReference>
<dbReference type="InterPro" id="IPR014284">
    <property type="entry name" value="RNA_pol_sigma-70_dom"/>
</dbReference>
<dbReference type="Proteomes" id="UP000005316">
    <property type="component" value="Unassembled WGS sequence"/>
</dbReference>
<evidence type="ECO:0000313" key="8">
    <source>
        <dbReference type="Proteomes" id="UP000005316"/>
    </source>
</evidence>
<dbReference type="STRING" id="759851.SAMN04244570_2192"/>
<sequence>MIKEAAMEEDLQWVREVLAGNKQAYAHIINKYKNPLYATILRMTRNPQDAQDFVQDAFLKVYHQLGKYKETGSFSSWLYRVAINHCMDEFRKKRYHSTQVELGEEQVIDSNHPEVVFLKKEKHRQLERLLATLPEDERLIMLLRYANELSYDEISELTDVPLSTVRNKLHRAKKKMRDTVKREGGYFHELSNDR</sequence>
<dbReference type="PANTHER" id="PTHR43133">
    <property type="entry name" value="RNA POLYMERASE ECF-TYPE SIGMA FACTO"/>
    <property type="match status" value="1"/>
</dbReference>
<reference evidence="7 8" key="1">
    <citation type="submission" date="2011-04" db="EMBL/GenBank/DDBJ databases">
        <authorList>
            <person name="Muzny D."/>
            <person name="Qin X."/>
            <person name="Deng J."/>
            <person name="Jiang H."/>
            <person name="Liu Y."/>
            <person name="Qu J."/>
            <person name="Song X.-Z."/>
            <person name="Zhang L."/>
            <person name="Thornton R."/>
            <person name="Coyle M."/>
            <person name="Francisco L."/>
            <person name="Jackson L."/>
            <person name="Javaid M."/>
            <person name="Korchina V."/>
            <person name="Kovar C."/>
            <person name="Mata R."/>
            <person name="Mathew T."/>
            <person name="Ngo R."/>
            <person name="Nguyen L."/>
            <person name="Nguyen N."/>
            <person name="Okwuonu G."/>
            <person name="Ongeri F."/>
            <person name="Pham C."/>
            <person name="Simmons D."/>
            <person name="Wilczek-Boney K."/>
            <person name="Hale W."/>
            <person name="Jakkamsetti A."/>
            <person name="Pham P."/>
            <person name="Ruth R."/>
            <person name="San Lucas F."/>
            <person name="Warren J."/>
            <person name="Zhang J."/>
            <person name="Zhao Z."/>
            <person name="Zhou C."/>
            <person name="Zhu D."/>
            <person name="Lee S."/>
            <person name="Bess C."/>
            <person name="Blankenburg K."/>
            <person name="Forbes L."/>
            <person name="Fu Q."/>
            <person name="Gubbala S."/>
            <person name="Hirani K."/>
            <person name="Jayaseelan J.C."/>
            <person name="Lara F."/>
            <person name="Munidasa M."/>
            <person name="Palculict T."/>
            <person name="Patil S."/>
            <person name="Pu L.-L."/>
            <person name="Saada N."/>
            <person name="Tang L."/>
            <person name="Weissenberger G."/>
            <person name="Zhu Y."/>
            <person name="Hemphill L."/>
            <person name="Shang Y."/>
            <person name="Youmans B."/>
            <person name="Ayvaz T."/>
            <person name="Ross M."/>
            <person name="Santibanez J."/>
            <person name="Aqrawi P."/>
            <person name="Gross S."/>
            <person name="Joshi V."/>
            <person name="Fowler G."/>
            <person name="Nazareth L."/>
            <person name="Reid J."/>
            <person name="Worley K."/>
            <person name="Petrosino J."/>
            <person name="Highlander S."/>
            <person name="Gibbs R."/>
        </authorList>
    </citation>
    <scope>NUCLEOTIDE SEQUENCE [LARGE SCALE GENOMIC DNA]</scope>
    <source>
        <strain evidence="7 8">2681</strain>
    </source>
</reference>
<dbReference type="SUPFAM" id="SSF88659">
    <property type="entry name" value="Sigma3 and sigma4 domains of RNA polymerase sigma factors"/>
    <property type="match status" value="1"/>
</dbReference>
<dbReference type="Gene3D" id="1.10.10.10">
    <property type="entry name" value="Winged helix-like DNA-binding domain superfamily/Winged helix DNA-binding domain"/>
    <property type="match status" value="1"/>
</dbReference>
<evidence type="ECO:0000259" key="6">
    <source>
        <dbReference type="Pfam" id="PF08281"/>
    </source>
</evidence>